<gene>
    <name evidence="2" type="ORF">E6K81_01180</name>
</gene>
<evidence type="ECO:0000313" key="3">
    <source>
        <dbReference type="Proteomes" id="UP000319771"/>
    </source>
</evidence>
<dbReference type="Proteomes" id="UP000319771">
    <property type="component" value="Unassembled WGS sequence"/>
</dbReference>
<comment type="caution">
    <text evidence="2">The sequence shown here is derived from an EMBL/GenBank/DDBJ whole genome shotgun (WGS) entry which is preliminary data.</text>
</comment>
<protein>
    <submittedName>
        <fullName evidence="2">Uncharacterized protein</fullName>
    </submittedName>
</protein>
<sequence>MDINNLNMFVTNFGTFANDIENQGNSGLFFPKGTIKTAVYQSGIWLVGKVGGQVRAAIAEYSQEYQPGAMNMATANPDSFAADDPDKDEYTVYKVVRYTGNPADTDHVERPSAAVSADRTL</sequence>
<proteinExistence type="predicted"/>
<name>A0A538UE52_UNCEI</name>
<accession>A0A538UE52</accession>
<dbReference type="EMBL" id="VBPB01000012">
    <property type="protein sequence ID" value="TMQ74127.1"/>
    <property type="molecule type" value="Genomic_DNA"/>
</dbReference>
<evidence type="ECO:0000313" key="2">
    <source>
        <dbReference type="EMBL" id="TMQ74127.1"/>
    </source>
</evidence>
<organism evidence="2 3">
    <name type="scientific">Eiseniibacteriota bacterium</name>
    <dbReference type="NCBI Taxonomy" id="2212470"/>
    <lineage>
        <taxon>Bacteria</taxon>
        <taxon>Candidatus Eiseniibacteriota</taxon>
    </lineage>
</organism>
<reference evidence="2 3" key="1">
    <citation type="journal article" date="2019" name="Nat. Microbiol.">
        <title>Mediterranean grassland soil C-N compound turnover is dependent on rainfall and depth, and is mediated by genomically divergent microorganisms.</title>
        <authorList>
            <person name="Diamond S."/>
            <person name="Andeer P.F."/>
            <person name="Li Z."/>
            <person name="Crits-Christoph A."/>
            <person name="Burstein D."/>
            <person name="Anantharaman K."/>
            <person name="Lane K.R."/>
            <person name="Thomas B.C."/>
            <person name="Pan C."/>
            <person name="Northen T.R."/>
            <person name="Banfield J.F."/>
        </authorList>
    </citation>
    <scope>NUCLEOTIDE SEQUENCE [LARGE SCALE GENOMIC DNA]</scope>
    <source>
        <strain evidence="2">WS_11</strain>
    </source>
</reference>
<dbReference type="AlphaFoldDB" id="A0A538UE52"/>
<feature type="region of interest" description="Disordered" evidence="1">
    <location>
        <begin position="101"/>
        <end position="121"/>
    </location>
</feature>
<evidence type="ECO:0000256" key="1">
    <source>
        <dbReference type="SAM" id="MobiDB-lite"/>
    </source>
</evidence>
<feature type="non-terminal residue" evidence="2">
    <location>
        <position position="121"/>
    </location>
</feature>